<keyword evidence="1" id="KW-0732">Signal</keyword>
<dbReference type="RefSeq" id="WP_212656976.1">
    <property type="nucleotide sequence ID" value="NZ_JAGXTP010000001.1"/>
</dbReference>
<name>A0A942ICN3_9HYPH</name>
<feature type="signal peptide" evidence="1">
    <location>
        <begin position="1"/>
        <end position="20"/>
    </location>
</feature>
<protein>
    <submittedName>
        <fullName evidence="2">Uncharacterized protein</fullName>
    </submittedName>
</protein>
<evidence type="ECO:0000313" key="3">
    <source>
        <dbReference type="Proteomes" id="UP000678281"/>
    </source>
</evidence>
<sequence length="173" mass="18229">MRAALTIIAVVALCATPVAAQGKTKTKASAGVAVLEMCERFASGDVLAVQAAQAQGWDAYEDAGESPFVKSYTADKAVPGVGEASLFALIESYPESSFGYCRVDVDQPEGGNELVQAIADLPRYAGETRVVDDGLYASLVASDKPNWLLLSHRNADSFVIQLSINTPKAATEQ</sequence>
<reference evidence="2" key="1">
    <citation type="submission" date="2021-04" db="EMBL/GenBank/DDBJ databases">
        <title>Devosia litorisediminis sp. nov., isolated from a sand dune.</title>
        <authorList>
            <person name="Park S."/>
            <person name="Yoon J.-H."/>
        </authorList>
    </citation>
    <scope>NUCLEOTIDE SEQUENCE</scope>
    <source>
        <strain evidence="2">BSSL-BM10</strain>
    </source>
</reference>
<proteinExistence type="predicted"/>
<accession>A0A942ICN3</accession>
<dbReference type="AlphaFoldDB" id="A0A942ICN3"/>
<dbReference type="Proteomes" id="UP000678281">
    <property type="component" value="Unassembled WGS sequence"/>
</dbReference>
<gene>
    <name evidence="2" type="ORF">KD146_01425</name>
</gene>
<keyword evidence="3" id="KW-1185">Reference proteome</keyword>
<comment type="caution">
    <text evidence="2">The sequence shown here is derived from an EMBL/GenBank/DDBJ whole genome shotgun (WGS) entry which is preliminary data.</text>
</comment>
<feature type="chain" id="PRO_5037693368" evidence="1">
    <location>
        <begin position="21"/>
        <end position="173"/>
    </location>
</feature>
<evidence type="ECO:0000313" key="2">
    <source>
        <dbReference type="EMBL" id="MBS3847345.1"/>
    </source>
</evidence>
<dbReference type="EMBL" id="JAGXTP010000001">
    <property type="protein sequence ID" value="MBS3847345.1"/>
    <property type="molecule type" value="Genomic_DNA"/>
</dbReference>
<evidence type="ECO:0000256" key="1">
    <source>
        <dbReference type="SAM" id="SignalP"/>
    </source>
</evidence>
<organism evidence="2 3">
    <name type="scientific">Devosia litorisediminis</name>
    <dbReference type="NCBI Taxonomy" id="2829817"/>
    <lineage>
        <taxon>Bacteria</taxon>
        <taxon>Pseudomonadati</taxon>
        <taxon>Pseudomonadota</taxon>
        <taxon>Alphaproteobacteria</taxon>
        <taxon>Hyphomicrobiales</taxon>
        <taxon>Devosiaceae</taxon>
        <taxon>Devosia</taxon>
    </lineage>
</organism>